<sequence length="92" mass="10543">MGEHCRPFDTCHFAGEYRMLQWHKDTYTAGRWIDGAGECDQGMTLPMFKSCAFVASWGRGPGRSVQYMRTQRGAGYVFDSDVKVEDLRTRSH</sequence>
<keyword evidence="1" id="KW-0614">Plasmid</keyword>
<name>I3XHF0_SINF2</name>
<gene>
    <name evidence="1" type="ORF">USDA257_p05910</name>
</gene>
<evidence type="ECO:0000313" key="2">
    <source>
        <dbReference type="Proteomes" id="UP000006180"/>
    </source>
</evidence>
<dbReference type="HOGENOM" id="CLU_2411598_0_0_5"/>
<dbReference type="AlphaFoldDB" id="I3XHF0"/>
<evidence type="ECO:0000313" key="1">
    <source>
        <dbReference type="EMBL" id="AFL55306.1"/>
    </source>
</evidence>
<reference evidence="1" key="1">
    <citation type="journal article" date="2012" name="J. Bacteriol.">
        <title>Complete genome sequence of the broad-host-range strain Sinorhizobium fredii USDA257.</title>
        <authorList>
            <person name="Schuldes J."/>
            <person name="Rodriguez Orbegoso M."/>
            <person name="Schmeisser C."/>
            <person name="Krishnan H.B."/>
            <person name="Daniel R."/>
            <person name="Streit W.R."/>
        </authorList>
    </citation>
    <scope>NUCLEOTIDE SEQUENCE [LARGE SCALE GENOMIC DNA]</scope>
    <source>
        <strain evidence="1">USDA 257</strain>
        <plasmid evidence="1">pUSDA257</plasmid>
    </source>
</reference>
<accession>I3XHF0</accession>
<dbReference type="PATRIC" id="fig|1185652.3.peg.6975"/>
<geneLocation type="plasmid" evidence="2">
    <name>pUSDA257 fragment 12</name>
</geneLocation>
<organism evidence="1">
    <name type="scientific">Sinorhizobium fredii (strain USDA 257)</name>
    <dbReference type="NCBI Taxonomy" id="1185652"/>
    <lineage>
        <taxon>Bacteria</taxon>
        <taxon>Pseudomonadati</taxon>
        <taxon>Pseudomonadota</taxon>
        <taxon>Alphaproteobacteria</taxon>
        <taxon>Hyphomicrobiales</taxon>
        <taxon>Rhizobiaceae</taxon>
        <taxon>Sinorhizobium/Ensifer group</taxon>
        <taxon>Sinorhizobium</taxon>
    </lineage>
</organism>
<dbReference type="EMBL" id="CP003575">
    <property type="protein sequence ID" value="AFL55306.1"/>
    <property type="molecule type" value="Genomic_DNA"/>
</dbReference>
<protein>
    <submittedName>
        <fullName evidence="1">Uncharacterized protein</fullName>
    </submittedName>
</protein>
<proteinExistence type="predicted"/>